<evidence type="ECO:0000313" key="3">
    <source>
        <dbReference type="Proteomes" id="UP000653472"/>
    </source>
</evidence>
<dbReference type="EMBL" id="JAAVXB010000003">
    <property type="protein sequence ID" value="NKF22130.1"/>
    <property type="molecule type" value="Genomic_DNA"/>
</dbReference>
<dbReference type="InterPro" id="IPR014508">
    <property type="entry name" value="UCP020555_TPR-like"/>
</dbReference>
<dbReference type="Proteomes" id="UP000653472">
    <property type="component" value="Unassembled WGS sequence"/>
</dbReference>
<comment type="caution">
    <text evidence="2">The sequence shown here is derived from an EMBL/GenBank/DDBJ whole genome shotgun (WGS) entry which is preliminary data.</text>
</comment>
<dbReference type="RefSeq" id="WP_168147380.1">
    <property type="nucleotide sequence ID" value="NZ_JAAVXB010000003.1"/>
</dbReference>
<proteinExistence type="predicted"/>
<sequence>MTALLRAGLAVAATLLLFGCAAQPKPLYYWGSYQPQLYAYFQGDGKSPEQQRTALEKTAAKANAKGEALPPGFHAHLGLLYLRMGQPAQARTAFLAEEAEFPESKPYMDFLIGNLNRSQASAP</sequence>
<keyword evidence="3" id="KW-1185">Reference proteome</keyword>
<keyword evidence="1" id="KW-0732">Signal</keyword>
<feature type="chain" id="PRO_5036717877" evidence="1">
    <location>
        <begin position="25"/>
        <end position="123"/>
    </location>
</feature>
<evidence type="ECO:0000256" key="1">
    <source>
        <dbReference type="SAM" id="SignalP"/>
    </source>
</evidence>
<organism evidence="2 3">
    <name type="scientific">Solimonas marina</name>
    <dbReference type="NCBI Taxonomy" id="2714601"/>
    <lineage>
        <taxon>Bacteria</taxon>
        <taxon>Pseudomonadati</taxon>
        <taxon>Pseudomonadota</taxon>
        <taxon>Gammaproteobacteria</taxon>
        <taxon>Nevskiales</taxon>
        <taxon>Nevskiaceae</taxon>
        <taxon>Solimonas</taxon>
    </lineage>
</organism>
<name>A0A970B603_9GAMM</name>
<accession>A0A970B603</accession>
<dbReference type="Pfam" id="PF16068">
    <property type="entry name" value="DUF4810"/>
    <property type="match status" value="1"/>
</dbReference>
<dbReference type="PROSITE" id="PS51257">
    <property type="entry name" value="PROKAR_LIPOPROTEIN"/>
    <property type="match status" value="1"/>
</dbReference>
<dbReference type="AlphaFoldDB" id="A0A970B603"/>
<dbReference type="PIRSF" id="PIRSF020555">
    <property type="entry name" value="UCP020555"/>
    <property type="match status" value="1"/>
</dbReference>
<reference evidence="2" key="1">
    <citation type="submission" date="2020-03" db="EMBL/GenBank/DDBJ databases">
        <title>Solimonas marina sp. nov., isolated from deep seawater of the Pacific Ocean.</title>
        <authorList>
            <person name="Liu X."/>
            <person name="Lai Q."/>
            <person name="Sun F."/>
            <person name="Gai Y."/>
            <person name="Li G."/>
            <person name="Shao Z."/>
        </authorList>
    </citation>
    <scope>NUCLEOTIDE SEQUENCE</scope>
    <source>
        <strain evidence="2">C16B3</strain>
    </source>
</reference>
<protein>
    <submittedName>
        <fullName evidence="2">DUF4810 domain-containing protein</fullName>
    </submittedName>
</protein>
<gene>
    <name evidence="2" type="ORF">G7Y82_07355</name>
</gene>
<feature type="signal peptide" evidence="1">
    <location>
        <begin position="1"/>
        <end position="24"/>
    </location>
</feature>
<evidence type="ECO:0000313" key="2">
    <source>
        <dbReference type="EMBL" id="NKF22130.1"/>
    </source>
</evidence>